<organism evidence="2 4">
    <name type="scientific">Rhizophagus clarus</name>
    <dbReference type="NCBI Taxonomy" id="94130"/>
    <lineage>
        <taxon>Eukaryota</taxon>
        <taxon>Fungi</taxon>
        <taxon>Fungi incertae sedis</taxon>
        <taxon>Mucoromycota</taxon>
        <taxon>Glomeromycotina</taxon>
        <taxon>Glomeromycetes</taxon>
        <taxon>Glomerales</taxon>
        <taxon>Glomeraceae</taxon>
        <taxon>Rhizophagus</taxon>
    </lineage>
</organism>
<name>A0A2Z6SMZ7_9GLOM</name>
<dbReference type="AlphaFoldDB" id="A0A2Z6SMZ7"/>
<feature type="region of interest" description="Disordered" evidence="1">
    <location>
        <begin position="1"/>
        <end position="24"/>
    </location>
</feature>
<gene>
    <name evidence="3" type="ORF">RCL2_002787500</name>
    <name evidence="2" type="ORF">RclHR1_08360003</name>
</gene>
<protein>
    <submittedName>
        <fullName evidence="2">Uncharacterized protein</fullName>
    </submittedName>
</protein>
<reference evidence="2 4" key="1">
    <citation type="submission" date="2017-11" db="EMBL/GenBank/DDBJ databases">
        <title>The genome of Rhizophagus clarus HR1 reveals common genetic basis of auxotrophy among arbuscular mycorrhizal fungi.</title>
        <authorList>
            <person name="Kobayashi Y."/>
        </authorList>
    </citation>
    <scope>NUCLEOTIDE SEQUENCE [LARGE SCALE GENOMIC DNA]</scope>
    <source>
        <strain evidence="2 4">HR1</strain>
    </source>
</reference>
<dbReference type="Proteomes" id="UP000247702">
    <property type="component" value="Unassembled WGS sequence"/>
</dbReference>
<accession>A0A2Z6SMZ7</accession>
<evidence type="ECO:0000313" key="3">
    <source>
        <dbReference type="EMBL" id="GET01468.1"/>
    </source>
</evidence>
<comment type="caution">
    <text evidence="2">The sequence shown here is derived from an EMBL/GenBank/DDBJ whole genome shotgun (WGS) entry which is preliminary data.</text>
</comment>
<dbReference type="EMBL" id="BEXD01004244">
    <property type="protein sequence ID" value="GBC08757.1"/>
    <property type="molecule type" value="Genomic_DNA"/>
</dbReference>
<reference evidence="3" key="2">
    <citation type="submission" date="2019-10" db="EMBL/GenBank/DDBJ databases">
        <title>Conservation and host-specific expression of non-tandemly repeated heterogenous ribosome RNA gene in arbuscular mycorrhizal fungi.</title>
        <authorList>
            <person name="Maeda T."/>
            <person name="Kobayashi Y."/>
            <person name="Nakagawa T."/>
            <person name="Ezawa T."/>
            <person name="Yamaguchi K."/>
            <person name="Bino T."/>
            <person name="Nishimoto Y."/>
            <person name="Shigenobu S."/>
            <person name="Kawaguchi M."/>
        </authorList>
    </citation>
    <scope>NUCLEOTIDE SEQUENCE</scope>
    <source>
        <strain evidence="3">HR1</strain>
    </source>
</reference>
<keyword evidence="4" id="KW-1185">Reference proteome</keyword>
<proteinExistence type="predicted"/>
<dbReference type="EMBL" id="BLAL01000300">
    <property type="protein sequence ID" value="GET01468.1"/>
    <property type="molecule type" value="Genomic_DNA"/>
</dbReference>
<dbReference type="Proteomes" id="UP000615446">
    <property type="component" value="Unassembled WGS sequence"/>
</dbReference>
<evidence type="ECO:0000313" key="4">
    <source>
        <dbReference type="Proteomes" id="UP000247702"/>
    </source>
</evidence>
<evidence type="ECO:0000313" key="2">
    <source>
        <dbReference type="EMBL" id="GBC08757.1"/>
    </source>
</evidence>
<sequence length="84" mass="9494">MFNKARVHTPDNNYDRNTSEAGDLPQSTAREQLLYIFIPLLNTSCTGSSSIPHSGRGSFHKISVDFRDAKSSNYVQFYYENIAC</sequence>
<evidence type="ECO:0000256" key="1">
    <source>
        <dbReference type="SAM" id="MobiDB-lite"/>
    </source>
</evidence>